<dbReference type="GO" id="GO:0050112">
    <property type="term" value="F:inositol 2-dehydrogenase (NAD+) activity"/>
    <property type="evidence" value="ECO:0007669"/>
    <property type="project" value="UniProtKB-EC"/>
</dbReference>
<sequence>MKNSENKSGPVSRRDFIQTSAAATAAAAVVAPAARARAAVAANERLRIGFIGVGGRCQEHVNSAIQLQNNPGSVECAVVCDVFNEYRDGTARKIEEKTGKAPTKTGDYRDIINDPSIDAVVIATPDHWHAKQTIDALSAGKHVYCEKPMTHTVQEALDVHKAWKESGKVMQVGVQSTSLPVWKKVNEDIRGGKLGKVLQYQTEYYRNSSMGQWRYYTLTPAMTPKNIDWDTFLGHEQGLAPKQAFDRAKFAQWRCYWDFGSGLYTDLFVHRTTSMLTATGLRFPGRVVGAGGIFFEYDGREAPDVATVAADFPEGVQGLATATMCCSNTPIKQLIRGHNGSAVFGTGEEFTGYDFVAERPQVTMNSKIKSERVDVTRPESTTFAHFDNFVEAVLADDPAMVNCDPELGAAAMVIVKLGAMSYRNGKVYHFDRDTMTFGTGDSSWAKQWEEMSYAHAAPRHVPGWTAGDTGSKLYPEDYQKLAGPWTNGVDPAQS</sequence>
<dbReference type="Pfam" id="PF01408">
    <property type="entry name" value="GFO_IDH_MocA"/>
    <property type="match status" value="1"/>
</dbReference>
<keyword evidence="3" id="KW-1185">Reference proteome</keyword>
<proteinExistence type="predicted"/>
<dbReference type="EMBL" id="SJPH01000008">
    <property type="protein sequence ID" value="TWT41619.1"/>
    <property type="molecule type" value="Genomic_DNA"/>
</dbReference>
<dbReference type="Gene3D" id="3.30.360.10">
    <property type="entry name" value="Dihydrodipicolinate Reductase, domain 2"/>
    <property type="match status" value="1"/>
</dbReference>
<dbReference type="NCBIfam" id="TIGR01409">
    <property type="entry name" value="TAT_signal_seq"/>
    <property type="match status" value="1"/>
</dbReference>
<dbReference type="AlphaFoldDB" id="A0A5C5VVC4"/>
<accession>A0A5C5VVC4</accession>
<feature type="domain" description="Gfo/Idh/MocA-like oxidoreductase N-terminal" evidence="1">
    <location>
        <begin position="46"/>
        <end position="173"/>
    </location>
</feature>
<dbReference type="PROSITE" id="PS51318">
    <property type="entry name" value="TAT"/>
    <property type="match status" value="1"/>
</dbReference>
<dbReference type="GO" id="GO:0000166">
    <property type="term" value="F:nucleotide binding"/>
    <property type="evidence" value="ECO:0007669"/>
    <property type="project" value="InterPro"/>
</dbReference>
<dbReference type="EC" id="1.1.1.18" evidence="2"/>
<dbReference type="Pfam" id="PF10518">
    <property type="entry name" value="TAT_signal"/>
    <property type="match status" value="1"/>
</dbReference>
<dbReference type="InterPro" id="IPR000683">
    <property type="entry name" value="Gfo/Idh/MocA-like_OxRdtase_N"/>
</dbReference>
<evidence type="ECO:0000313" key="3">
    <source>
        <dbReference type="Proteomes" id="UP000318995"/>
    </source>
</evidence>
<name>A0A5C5VVC4_9BACT</name>
<evidence type="ECO:0000259" key="1">
    <source>
        <dbReference type="Pfam" id="PF01408"/>
    </source>
</evidence>
<dbReference type="InterPro" id="IPR019546">
    <property type="entry name" value="TAT_signal_bac_arc"/>
</dbReference>
<gene>
    <name evidence="2" type="primary">iolG_4</name>
    <name evidence="2" type="ORF">Pla111_29960</name>
</gene>
<evidence type="ECO:0000313" key="2">
    <source>
        <dbReference type="EMBL" id="TWT41619.1"/>
    </source>
</evidence>
<comment type="caution">
    <text evidence="2">The sequence shown here is derived from an EMBL/GenBank/DDBJ whole genome shotgun (WGS) entry which is preliminary data.</text>
</comment>
<protein>
    <submittedName>
        <fullName evidence="2">Inositol 2-dehydrogenase</fullName>
        <ecNumber evidence="2">1.1.1.18</ecNumber>
    </submittedName>
</protein>
<organism evidence="2 3">
    <name type="scientific">Botrimarina hoheduenensis</name>
    <dbReference type="NCBI Taxonomy" id="2528000"/>
    <lineage>
        <taxon>Bacteria</taxon>
        <taxon>Pseudomonadati</taxon>
        <taxon>Planctomycetota</taxon>
        <taxon>Planctomycetia</taxon>
        <taxon>Pirellulales</taxon>
        <taxon>Lacipirellulaceae</taxon>
        <taxon>Botrimarina</taxon>
    </lineage>
</organism>
<reference evidence="2 3" key="1">
    <citation type="submission" date="2019-02" db="EMBL/GenBank/DDBJ databases">
        <title>Deep-cultivation of Planctomycetes and their phenomic and genomic characterization uncovers novel biology.</title>
        <authorList>
            <person name="Wiegand S."/>
            <person name="Jogler M."/>
            <person name="Boedeker C."/>
            <person name="Pinto D."/>
            <person name="Vollmers J."/>
            <person name="Rivas-Marin E."/>
            <person name="Kohn T."/>
            <person name="Peeters S.H."/>
            <person name="Heuer A."/>
            <person name="Rast P."/>
            <person name="Oberbeckmann S."/>
            <person name="Bunk B."/>
            <person name="Jeske O."/>
            <person name="Meyerdierks A."/>
            <person name="Storesund J.E."/>
            <person name="Kallscheuer N."/>
            <person name="Luecker S."/>
            <person name="Lage O.M."/>
            <person name="Pohl T."/>
            <person name="Merkel B.J."/>
            <person name="Hornburger P."/>
            <person name="Mueller R.-W."/>
            <person name="Bruemmer F."/>
            <person name="Labrenz M."/>
            <person name="Spormann A.M."/>
            <person name="Op Den Camp H."/>
            <person name="Overmann J."/>
            <person name="Amann R."/>
            <person name="Jetten M.S.M."/>
            <person name="Mascher T."/>
            <person name="Medema M.H."/>
            <person name="Devos D.P."/>
            <person name="Kaster A.-K."/>
            <person name="Ovreas L."/>
            <person name="Rohde M."/>
            <person name="Galperin M.Y."/>
            <person name="Jogler C."/>
        </authorList>
    </citation>
    <scope>NUCLEOTIDE SEQUENCE [LARGE SCALE GENOMIC DNA]</scope>
    <source>
        <strain evidence="2 3">Pla111</strain>
    </source>
</reference>
<dbReference type="Proteomes" id="UP000318995">
    <property type="component" value="Unassembled WGS sequence"/>
</dbReference>
<dbReference type="InterPro" id="IPR036291">
    <property type="entry name" value="NAD(P)-bd_dom_sf"/>
</dbReference>
<dbReference type="InterPro" id="IPR050463">
    <property type="entry name" value="Gfo/Idh/MocA_oxidrdct_glycsds"/>
</dbReference>
<dbReference type="PANTHER" id="PTHR43818:SF5">
    <property type="entry name" value="OXIDOREDUCTASE FAMILY PROTEIN"/>
    <property type="match status" value="1"/>
</dbReference>
<dbReference type="OrthoDB" id="9788246at2"/>
<dbReference type="Gene3D" id="3.40.50.720">
    <property type="entry name" value="NAD(P)-binding Rossmann-like Domain"/>
    <property type="match status" value="1"/>
</dbReference>
<dbReference type="PANTHER" id="PTHR43818">
    <property type="entry name" value="BCDNA.GH03377"/>
    <property type="match status" value="1"/>
</dbReference>
<dbReference type="SUPFAM" id="SSF51735">
    <property type="entry name" value="NAD(P)-binding Rossmann-fold domains"/>
    <property type="match status" value="1"/>
</dbReference>
<dbReference type="SUPFAM" id="SSF55347">
    <property type="entry name" value="Glyceraldehyde-3-phosphate dehydrogenase-like, C-terminal domain"/>
    <property type="match status" value="1"/>
</dbReference>
<dbReference type="InterPro" id="IPR006311">
    <property type="entry name" value="TAT_signal"/>
</dbReference>
<dbReference type="RefSeq" id="WP_146575202.1">
    <property type="nucleotide sequence ID" value="NZ_SJPH01000008.1"/>
</dbReference>
<keyword evidence="2" id="KW-0560">Oxidoreductase</keyword>